<evidence type="ECO:0000313" key="3">
    <source>
        <dbReference type="Proteomes" id="UP000270343"/>
    </source>
</evidence>
<name>A0A3B0BEM1_9ACTN</name>
<dbReference type="Proteomes" id="UP000270343">
    <property type="component" value="Unassembled WGS sequence"/>
</dbReference>
<dbReference type="AlphaFoldDB" id="A0A3B0BEM1"/>
<comment type="caution">
    <text evidence="2">The sequence shown here is derived from an EMBL/GenBank/DDBJ whole genome shotgun (WGS) entry which is preliminary data.</text>
</comment>
<protein>
    <submittedName>
        <fullName evidence="2">Acyl-protein synthase</fullName>
    </submittedName>
</protein>
<evidence type="ECO:0000313" key="2">
    <source>
        <dbReference type="EMBL" id="RKN71665.1"/>
    </source>
</evidence>
<dbReference type="OrthoDB" id="6761572at2"/>
<organism evidence="2 3">
    <name type="scientific">Streptomyces klenkii</name>
    <dbReference type="NCBI Taxonomy" id="1420899"/>
    <lineage>
        <taxon>Bacteria</taxon>
        <taxon>Bacillati</taxon>
        <taxon>Actinomycetota</taxon>
        <taxon>Actinomycetes</taxon>
        <taxon>Kitasatosporales</taxon>
        <taxon>Streptomycetaceae</taxon>
        <taxon>Streptomyces</taxon>
    </lineage>
</organism>
<dbReference type="Pfam" id="PF04443">
    <property type="entry name" value="LuxE"/>
    <property type="match status" value="1"/>
</dbReference>
<accession>A0A3B0BEM1</accession>
<dbReference type="RefSeq" id="WP_120756276.1">
    <property type="nucleotide sequence ID" value="NZ_RBAM01000006.1"/>
</dbReference>
<keyword evidence="3" id="KW-1185">Reference proteome</keyword>
<dbReference type="EMBL" id="RBAM01000006">
    <property type="protein sequence ID" value="RKN71665.1"/>
    <property type="molecule type" value="Genomic_DNA"/>
</dbReference>
<dbReference type="GO" id="GO:0047474">
    <property type="term" value="F:long-chain fatty acid--protein ligase activity"/>
    <property type="evidence" value="ECO:0007669"/>
    <property type="project" value="InterPro"/>
</dbReference>
<feature type="domain" description="Acyl-protein synthetase LuxE" evidence="1">
    <location>
        <begin position="82"/>
        <end position="384"/>
    </location>
</feature>
<dbReference type="InterPro" id="IPR007534">
    <property type="entry name" value="LuxE"/>
</dbReference>
<evidence type="ECO:0000259" key="1">
    <source>
        <dbReference type="Pfam" id="PF04443"/>
    </source>
</evidence>
<dbReference type="InterPro" id="IPR042099">
    <property type="entry name" value="ANL_N_sf"/>
</dbReference>
<dbReference type="GO" id="GO:0008218">
    <property type="term" value="P:bioluminescence"/>
    <property type="evidence" value="ECO:0007669"/>
    <property type="project" value="InterPro"/>
</dbReference>
<gene>
    <name evidence="2" type="ORF">D7231_16880</name>
</gene>
<proteinExistence type="predicted"/>
<dbReference type="Gene3D" id="3.40.50.12780">
    <property type="entry name" value="N-terminal domain of ligase-like"/>
    <property type="match status" value="1"/>
</dbReference>
<sequence length="391" mass="43680">MTLTAPLNPHLAPVTVPDPDALAHVQQLCDLTDPYTSGPAEEELFAAAMAESHAWHRERSPFFRDLHTATSSGDPAAPYRAPLVHANFFKCHEVLSIPREDVHLHLTSSGTTGQKSQMFFDEWTIRSAQRMVARIFERNGWITPEQPVNYLLYSYEPARDLKLGTSFTDNYLCDFAPARQVEYALRNTGGGHEFDPFGCIAALRRFAEDDAPVRILGFPAFLWFTLERMRAMGLPPLRLPEDSLIILGGGWKGHTDQQIGTHELYARVTEQLGIPSERIRDTFGSVEHCIPYIECSHHNLHAPVWSRVFIRSTRTLEPLPYGEKGYLHLVSPYITSVPAQSVLMGDLASLHPGEECGCELETPWFTIHGRAGVSRNKSCAVAAAELMKGMS</sequence>
<reference evidence="2 3" key="1">
    <citation type="journal article" date="2015" name="Antonie Van Leeuwenhoek">
        <title>Streptomyces klenkii sp. nov., isolated from deep marine sediment.</title>
        <authorList>
            <person name="Veyisoglu A."/>
            <person name="Sahin N."/>
        </authorList>
    </citation>
    <scope>NUCLEOTIDE SEQUENCE [LARGE SCALE GENOMIC DNA]</scope>
    <source>
        <strain evidence="2 3">KCTC 29202</strain>
    </source>
</reference>